<keyword evidence="3" id="KW-0238">DNA-binding</keyword>
<dbReference type="Gene3D" id="1.10.10.10">
    <property type="entry name" value="Winged helix-like DNA-binding domain superfamily/Winged helix DNA-binding domain"/>
    <property type="match status" value="1"/>
</dbReference>
<dbReference type="STRING" id="1005928.SAMN04487859_11320"/>
<dbReference type="PANTHER" id="PTHR30579:SF7">
    <property type="entry name" value="HTH-TYPE TRANSCRIPTIONAL REGULATOR LRHA-RELATED"/>
    <property type="match status" value="1"/>
</dbReference>
<keyword evidence="7" id="KW-1185">Reference proteome</keyword>
<keyword evidence="2" id="KW-0805">Transcription regulation</keyword>
<organism evidence="6 7">
    <name type="scientific">Roseovarius lutimaris</name>
    <dbReference type="NCBI Taxonomy" id="1005928"/>
    <lineage>
        <taxon>Bacteria</taxon>
        <taxon>Pseudomonadati</taxon>
        <taxon>Pseudomonadota</taxon>
        <taxon>Alphaproteobacteria</taxon>
        <taxon>Rhodobacterales</taxon>
        <taxon>Roseobacteraceae</taxon>
        <taxon>Roseovarius</taxon>
    </lineage>
</organism>
<dbReference type="PRINTS" id="PR00039">
    <property type="entry name" value="HTHLYSR"/>
</dbReference>
<name>A0A1I5DNC9_9RHOB</name>
<dbReference type="InterPro" id="IPR005119">
    <property type="entry name" value="LysR_subst-bd"/>
</dbReference>
<evidence type="ECO:0000256" key="3">
    <source>
        <dbReference type="ARBA" id="ARBA00023125"/>
    </source>
</evidence>
<feature type="domain" description="HTH lysR-type" evidence="5">
    <location>
        <begin position="4"/>
        <end position="61"/>
    </location>
</feature>
<dbReference type="Pfam" id="PF00126">
    <property type="entry name" value="HTH_1"/>
    <property type="match status" value="1"/>
</dbReference>
<evidence type="ECO:0000313" key="6">
    <source>
        <dbReference type="EMBL" id="SFO00733.1"/>
    </source>
</evidence>
<comment type="similarity">
    <text evidence="1">Belongs to the LysR transcriptional regulatory family.</text>
</comment>
<proteinExistence type="inferred from homology"/>
<dbReference type="PROSITE" id="PS50931">
    <property type="entry name" value="HTH_LYSR"/>
    <property type="match status" value="1"/>
</dbReference>
<gene>
    <name evidence="6" type="ORF">SAMN04487859_11320</name>
</gene>
<dbReference type="EMBL" id="FOVP01000013">
    <property type="protein sequence ID" value="SFO00733.1"/>
    <property type="molecule type" value="Genomic_DNA"/>
</dbReference>
<dbReference type="PANTHER" id="PTHR30579">
    <property type="entry name" value="TRANSCRIPTIONAL REGULATOR"/>
    <property type="match status" value="1"/>
</dbReference>
<dbReference type="AlphaFoldDB" id="A0A1I5DNC9"/>
<dbReference type="Gene3D" id="3.40.190.10">
    <property type="entry name" value="Periplasmic binding protein-like II"/>
    <property type="match status" value="2"/>
</dbReference>
<dbReference type="Proteomes" id="UP000198599">
    <property type="component" value="Unassembled WGS sequence"/>
</dbReference>
<dbReference type="InterPro" id="IPR036388">
    <property type="entry name" value="WH-like_DNA-bd_sf"/>
</dbReference>
<evidence type="ECO:0000313" key="7">
    <source>
        <dbReference type="Proteomes" id="UP000198599"/>
    </source>
</evidence>
<dbReference type="SUPFAM" id="SSF46785">
    <property type="entry name" value="Winged helix' DNA-binding domain"/>
    <property type="match status" value="1"/>
</dbReference>
<dbReference type="GO" id="GO:0003677">
    <property type="term" value="F:DNA binding"/>
    <property type="evidence" value="ECO:0007669"/>
    <property type="project" value="UniProtKB-KW"/>
</dbReference>
<dbReference type="OrthoDB" id="8097684at2"/>
<accession>A0A1I5DNC9</accession>
<evidence type="ECO:0000256" key="1">
    <source>
        <dbReference type="ARBA" id="ARBA00009437"/>
    </source>
</evidence>
<dbReference type="SUPFAM" id="SSF53850">
    <property type="entry name" value="Periplasmic binding protein-like II"/>
    <property type="match status" value="1"/>
</dbReference>
<protein>
    <submittedName>
        <fullName evidence="6">Transcriptional regulator, LysR family</fullName>
    </submittedName>
</protein>
<dbReference type="Pfam" id="PF03466">
    <property type="entry name" value="LysR_substrate"/>
    <property type="match status" value="1"/>
</dbReference>
<keyword evidence="4" id="KW-0804">Transcription</keyword>
<dbReference type="FunFam" id="1.10.10.10:FF:000001">
    <property type="entry name" value="LysR family transcriptional regulator"/>
    <property type="match status" value="1"/>
</dbReference>
<sequence>MRNLDITTLRSLVAVADQGGVTRAASALNLTQSAVSMQIKRLEDMLDLKLMDRANRRVSMTASGEQLVGYARRMLDLNDEVVGRLTEETYEGELILGVPHDIVYPVVPRVLKALNAAFPRVNVQLRSSSTVRLREALGKGEVDIILTTEQGVGEGGETLTEMPLRWTGTQDGVAWKRRPLRLAFCTCCIFRPIVLHRLDEAGIDWEMAVESEDDRAVEAVVSADLAIGAMLENSLPPYLEAITPGGLLPDLGVQKVNLYMRGGRDKVLDELAQMLRNGFGAIPAPAALMSA</sequence>
<reference evidence="7" key="1">
    <citation type="submission" date="2016-10" db="EMBL/GenBank/DDBJ databases">
        <authorList>
            <person name="Varghese N."/>
            <person name="Submissions S."/>
        </authorList>
    </citation>
    <scope>NUCLEOTIDE SEQUENCE [LARGE SCALE GENOMIC DNA]</scope>
    <source>
        <strain evidence="7">DSM 28463</strain>
    </source>
</reference>
<dbReference type="InterPro" id="IPR036390">
    <property type="entry name" value="WH_DNA-bd_sf"/>
</dbReference>
<dbReference type="GO" id="GO:0003700">
    <property type="term" value="F:DNA-binding transcription factor activity"/>
    <property type="evidence" value="ECO:0007669"/>
    <property type="project" value="InterPro"/>
</dbReference>
<evidence type="ECO:0000259" key="5">
    <source>
        <dbReference type="PROSITE" id="PS50931"/>
    </source>
</evidence>
<evidence type="ECO:0000256" key="2">
    <source>
        <dbReference type="ARBA" id="ARBA00023015"/>
    </source>
</evidence>
<dbReference type="InterPro" id="IPR050176">
    <property type="entry name" value="LTTR"/>
</dbReference>
<dbReference type="InterPro" id="IPR000847">
    <property type="entry name" value="LysR_HTH_N"/>
</dbReference>
<evidence type="ECO:0000256" key="4">
    <source>
        <dbReference type="ARBA" id="ARBA00023163"/>
    </source>
</evidence>
<dbReference type="RefSeq" id="WP_092839150.1">
    <property type="nucleotide sequence ID" value="NZ_FOVP01000013.1"/>
</dbReference>